<dbReference type="GO" id="GO:0006508">
    <property type="term" value="P:proteolysis"/>
    <property type="evidence" value="ECO:0007669"/>
    <property type="project" value="UniProtKB-KW"/>
</dbReference>
<dbReference type="STRING" id="1328313.DS2_01738"/>
<keyword evidence="1" id="KW-0472">Membrane</keyword>
<reference evidence="2 3" key="1">
    <citation type="journal article" date="2014" name="Genome Announc.">
        <title>Draft Genome Sequence of the Agar-Degrading Bacterium Catenovulum sp. Strain DS-2, Isolated from Intestines of Haliotis diversicolor.</title>
        <authorList>
            <person name="Shan D."/>
            <person name="Li X."/>
            <person name="Gu Z."/>
            <person name="Wei G."/>
            <person name="Gao Z."/>
            <person name="Shao Z."/>
        </authorList>
    </citation>
    <scope>NUCLEOTIDE SEQUENCE [LARGE SCALE GENOMIC DNA]</scope>
    <source>
        <strain evidence="2 3">DS-2</strain>
    </source>
</reference>
<dbReference type="SUPFAM" id="SSF50630">
    <property type="entry name" value="Acid proteases"/>
    <property type="match status" value="1"/>
</dbReference>
<keyword evidence="2" id="KW-0378">Hydrolase</keyword>
<accession>W7QS79</accession>
<organism evidence="2 3">
    <name type="scientific">Catenovulum agarivorans DS-2</name>
    <dbReference type="NCBI Taxonomy" id="1328313"/>
    <lineage>
        <taxon>Bacteria</taxon>
        <taxon>Pseudomonadati</taxon>
        <taxon>Pseudomonadota</taxon>
        <taxon>Gammaproteobacteria</taxon>
        <taxon>Alteromonadales</taxon>
        <taxon>Alteromonadaceae</taxon>
        <taxon>Catenovulum</taxon>
    </lineage>
</organism>
<dbReference type="EMBL" id="ARZY01000002">
    <property type="protein sequence ID" value="EWH11867.1"/>
    <property type="molecule type" value="Genomic_DNA"/>
</dbReference>
<dbReference type="GO" id="GO:0004190">
    <property type="term" value="F:aspartic-type endopeptidase activity"/>
    <property type="evidence" value="ECO:0007669"/>
    <property type="project" value="InterPro"/>
</dbReference>
<dbReference type="RefSeq" id="WP_235188519.1">
    <property type="nucleotide sequence ID" value="NZ_ARZY01000002.1"/>
</dbReference>
<dbReference type="InterPro" id="IPR001969">
    <property type="entry name" value="Aspartic_peptidase_AS"/>
</dbReference>
<keyword evidence="1" id="KW-1133">Transmembrane helix</keyword>
<keyword evidence="1" id="KW-0812">Transmembrane</keyword>
<dbReference type="Proteomes" id="UP000019276">
    <property type="component" value="Unassembled WGS sequence"/>
</dbReference>
<keyword evidence="3" id="KW-1185">Reference proteome</keyword>
<sequence>MEPDLNQKTGKWMNYAAWIIAFFLLTYWFEGYLNKKENPNQNPSSHYTGQGAVEVELIRNRHGHYVTNGRINGQTVTFLLDTGATHVSIPEHIARDLNLNYGNSFPVGTANGTVTVYSTVIDRLEIADITLYNVKANINPHMHQDSILLGMSALKRIEFSQRGNVLTLRQYK</sequence>
<dbReference type="CDD" id="cd05483">
    <property type="entry name" value="retropepsin_like_bacteria"/>
    <property type="match status" value="1"/>
</dbReference>
<evidence type="ECO:0000313" key="3">
    <source>
        <dbReference type="Proteomes" id="UP000019276"/>
    </source>
</evidence>
<dbReference type="InterPro" id="IPR011969">
    <property type="entry name" value="Clan_AA_Asp_peptidase_C"/>
</dbReference>
<dbReference type="InterPro" id="IPR021109">
    <property type="entry name" value="Peptidase_aspartic_dom_sf"/>
</dbReference>
<comment type="caution">
    <text evidence="2">The sequence shown here is derived from an EMBL/GenBank/DDBJ whole genome shotgun (WGS) entry which is preliminary data.</text>
</comment>
<gene>
    <name evidence="2" type="ORF">DS2_01738</name>
</gene>
<dbReference type="AlphaFoldDB" id="W7QS79"/>
<feature type="transmembrane region" description="Helical" evidence="1">
    <location>
        <begin position="12"/>
        <end position="29"/>
    </location>
</feature>
<evidence type="ECO:0000256" key="1">
    <source>
        <dbReference type="SAM" id="Phobius"/>
    </source>
</evidence>
<evidence type="ECO:0000313" key="2">
    <source>
        <dbReference type="EMBL" id="EWH11867.1"/>
    </source>
</evidence>
<protein>
    <submittedName>
        <fullName evidence="2">Putative aspartyl protease</fullName>
    </submittedName>
</protein>
<dbReference type="Pfam" id="PF13975">
    <property type="entry name" value="gag-asp_proteas"/>
    <property type="match status" value="1"/>
</dbReference>
<dbReference type="PROSITE" id="PS00141">
    <property type="entry name" value="ASP_PROTEASE"/>
    <property type="match status" value="1"/>
</dbReference>
<dbReference type="Gene3D" id="2.40.70.10">
    <property type="entry name" value="Acid Proteases"/>
    <property type="match status" value="1"/>
</dbReference>
<dbReference type="NCBIfam" id="TIGR02281">
    <property type="entry name" value="clan_AA_DTGA"/>
    <property type="match status" value="1"/>
</dbReference>
<dbReference type="eggNOG" id="COG3577">
    <property type="taxonomic scope" value="Bacteria"/>
</dbReference>
<proteinExistence type="predicted"/>
<keyword evidence="2" id="KW-0645">Protease</keyword>
<dbReference type="InterPro" id="IPR034122">
    <property type="entry name" value="Retropepsin-like_bacterial"/>
</dbReference>
<name>W7QS79_9ALTE</name>